<dbReference type="PRINTS" id="PR00368">
    <property type="entry name" value="FADPNR"/>
</dbReference>
<evidence type="ECO:0000313" key="2">
    <source>
        <dbReference type="EMBL" id="TQB68712.1"/>
    </source>
</evidence>
<dbReference type="AlphaFoldDB" id="A0A507QNQ3"/>
<reference evidence="2 3" key="1">
    <citation type="submission" date="2019-06" db="EMBL/GenBank/DDBJ databases">
        <title>Wine fermentation using esterase from Monascus purpureus.</title>
        <authorList>
            <person name="Geng C."/>
            <person name="Zhang Y."/>
        </authorList>
    </citation>
    <scope>NUCLEOTIDE SEQUENCE [LARGE SCALE GENOMIC DNA]</scope>
    <source>
        <strain evidence="2">HQ1</strain>
    </source>
</reference>
<accession>A0A507QNQ3</accession>
<proteinExistence type="predicted"/>
<dbReference type="EMBL" id="VIFY01000195">
    <property type="protein sequence ID" value="TQB68712.1"/>
    <property type="molecule type" value="Genomic_DNA"/>
</dbReference>
<keyword evidence="3" id="KW-1185">Reference proteome</keyword>
<dbReference type="InterPro" id="IPR036188">
    <property type="entry name" value="FAD/NAD-bd_sf"/>
</dbReference>
<sequence length="422" mass="46317">MPSEIVPERAPFRVLVIGGSYAGFATIVNLLDLCHGKPCRFAASKTDDASRNEPEQRRVPIQVTFVDERDGYYHLIGSPLAFASSSYAAKAWVPYEEIPALKTPEVQFVHGTVVEVNCQAKEATIKENNTQTHRRISYDYLIAASGLRRNWPTVPQALRRKEYLLEMAKHIDGTVRATDGVAVIGGGAVGIEMAAELKAVRPECKVTLVHSRARLLSSEPLPDEVGNRALDLLHETGVETIMSTRVTNIEKKDEKTSVLSLSDGRQITCSLVINAISKFTPTSSYLPASILDDNGYVKIKANLEFPDNAPNAYYHHAAGDIAAWPGIKRCGAAMHHGHYTAINLHQKMLAELDRSSALTMKLVELARDVPGVIGLAIGKKAVSYNPLAGVQSGEDVMKVYFENDLGYRICWDYMRLGEAALV</sequence>
<evidence type="ECO:0000259" key="1">
    <source>
        <dbReference type="Pfam" id="PF07992"/>
    </source>
</evidence>
<dbReference type="PRINTS" id="PR00411">
    <property type="entry name" value="PNDRDTASEI"/>
</dbReference>
<organism evidence="2 3">
    <name type="scientific">Monascus purpureus</name>
    <name type="common">Red mold</name>
    <name type="synonym">Monascus anka</name>
    <dbReference type="NCBI Taxonomy" id="5098"/>
    <lineage>
        <taxon>Eukaryota</taxon>
        <taxon>Fungi</taxon>
        <taxon>Dikarya</taxon>
        <taxon>Ascomycota</taxon>
        <taxon>Pezizomycotina</taxon>
        <taxon>Eurotiomycetes</taxon>
        <taxon>Eurotiomycetidae</taxon>
        <taxon>Eurotiales</taxon>
        <taxon>Aspergillaceae</taxon>
        <taxon>Monascus</taxon>
    </lineage>
</organism>
<dbReference type="GO" id="GO:0050660">
    <property type="term" value="F:flavin adenine dinucleotide binding"/>
    <property type="evidence" value="ECO:0007669"/>
    <property type="project" value="TreeGrafter"/>
</dbReference>
<dbReference type="STRING" id="5098.A0A507QNQ3"/>
<name>A0A507QNQ3_MONPU</name>
<evidence type="ECO:0000313" key="3">
    <source>
        <dbReference type="Proteomes" id="UP000319663"/>
    </source>
</evidence>
<dbReference type="SUPFAM" id="SSF51905">
    <property type="entry name" value="FAD/NAD(P)-binding domain"/>
    <property type="match status" value="1"/>
</dbReference>
<dbReference type="GO" id="GO:0004174">
    <property type="term" value="F:electron-transferring-flavoprotein dehydrogenase activity"/>
    <property type="evidence" value="ECO:0007669"/>
    <property type="project" value="TreeGrafter"/>
</dbReference>
<dbReference type="Gene3D" id="3.50.50.60">
    <property type="entry name" value="FAD/NAD(P)-binding domain"/>
    <property type="match status" value="2"/>
</dbReference>
<dbReference type="GO" id="GO:0005737">
    <property type="term" value="C:cytoplasm"/>
    <property type="evidence" value="ECO:0007669"/>
    <property type="project" value="TreeGrafter"/>
</dbReference>
<dbReference type="Pfam" id="PF07992">
    <property type="entry name" value="Pyr_redox_2"/>
    <property type="match status" value="1"/>
</dbReference>
<feature type="domain" description="FAD/NAD(P)-binding" evidence="1">
    <location>
        <begin position="13"/>
        <end position="337"/>
    </location>
</feature>
<dbReference type="Proteomes" id="UP000319663">
    <property type="component" value="Unassembled WGS sequence"/>
</dbReference>
<protein>
    <recommendedName>
        <fullName evidence="1">FAD/NAD(P)-binding domain-containing protein</fullName>
    </recommendedName>
</protein>
<gene>
    <name evidence="2" type="ORF">MPDQ_002892</name>
</gene>
<dbReference type="InterPro" id="IPR023753">
    <property type="entry name" value="FAD/NAD-binding_dom"/>
</dbReference>
<comment type="caution">
    <text evidence="2">The sequence shown here is derived from an EMBL/GenBank/DDBJ whole genome shotgun (WGS) entry which is preliminary data.</text>
</comment>
<dbReference type="PANTHER" id="PTHR43735">
    <property type="entry name" value="APOPTOSIS-INDUCING FACTOR 1"/>
    <property type="match status" value="1"/>
</dbReference>
<dbReference type="PANTHER" id="PTHR43735:SF24">
    <property type="entry name" value="NUCLEOTIDE-DISULPHIDE OXIDOREDUCTASE AMID-LIKE, PUTATIVE (AFU_ORTHOLOGUE AFUA_1G17180)-RELATED"/>
    <property type="match status" value="1"/>
</dbReference>